<dbReference type="GO" id="GO:0016301">
    <property type="term" value="F:kinase activity"/>
    <property type="evidence" value="ECO:0007669"/>
    <property type="project" value="UniProtKB-KW"/>
</dbReference>
<proteinExistence type="predicted"/>
<dbReference type="FunCoup" id="A0A1U8PYC9">
    <property type="interactions" value="243"/>
</dbReference>
<feature type="region of interest" description="Disordered" evidence="1">
    <location>
        <begin position="183"/>
        <end position="209"/>
    </location>
</feature>
<accession>A0A1U8PYC9</accession>
<protein>
    <submittedName>
        <fullName evidence="3">Probable membrane-associated kinase regulator 1</fullName>
    </submittedName>
</protein>
<dbReference type="PANTHER" id="PTHR33312:SF8">
    <property type="entry name" value="MEMBRANE-ASSOCIATED KINASE REGULATOR 1-RELATED"/>
    <property type="match status" value="1"/>
</dbReference>
<feature type="compositionally biased region" description="Basic and acidic residues" evidence="1">
    <location>
        <begin position="185"/>
        <end position="201"/>
    </location>
</feature>
<feature type="region of interest" description="Disordered" evidence="1">
    <location>
        <begin position="39"/>
        <end position="65"/>
    </location>
</feature>
<dbReference type="PANTHER" id="PTHR33312">
    <property type="entry name" value="MEMBRANE-ASSOCIATED KINASE REGULATOR 4-RELATED"/>
    <property type="match status" value="1"/>
</dbReference>
<dbReference type="GeneID" id="104587378"/>
<dbReference type="eggNOG" id="ENOG502QVKJ">
    <property type="taxonomic scope" value="Eukaryota"/>
</dbReference>
<keyword evidence="3" id="KW-0418">Kinase</keyword>
<reference evidence="3" key="1">
    <citation type="submission" date="2025-08" db="UniProtKB">
        <authorList>
            <consortium name="RefSeq"/>
        </authorList>
    </citation>
    <scope>IDENTIFICATION</scope>
</reference>
<dbReference type="OMA" id="KISHHRI"/>
<dbReference type="AlphaFoldDB" id="A0A1U8PYC9"/>
<dbReference type="Proteomes" id="UP000189703">
    <property type="component" value="Unplaced"/>
</dbReference>
<evidence type="ECO:0000313" key="2">
    <source>
        <dbReference type="Proteomes" id="UP000189703"/>
    </source>
</evidence>
<gene>
    <name evidence="3" type="primary">LOC104587378</name>
</gene>
<evidence type="ECO:0000313" key="3">
    <source>
        <dbReference type="RefSeq" id="XP_019051543.1"/>
    </source>
</evidence>
<dbReference type="InParanoid" id="A0A1U8PYC9"/>
<dbReference type="RefSeq" id="XP_019051543.1">
    <property type="nucleotide sequence ID" value="XM_019195998.1"/>
</dbReference>
<dbReference type="GO" id="GO:0005886">
    <property type="term" value="C:plasma membrane"/>
    <property type="evidence" value="ECO:0007669"/>
    <property type="project" value="InterPro"/>
</dbReference>
<name>A0A1U8PYC9_NELNU</name>
<keyword evidence="3" id="KW-0808">Transferase</keyword>
<dbReference type="GO" id="GO:0019210">
    <property type="term" value="F:kinase inhibitor activity"/>
    <property type="evidence" value="ECO:0007669"/>
    <property type="project" value="InterPro"/>
</dbReference>
<sequence>MASSNLCPADEIFYKGQLLTLHLSPRLSMVQTLLLASSSSSSCSDSTTTASRDSPGSSNDSSSSFSGDLVLFTECDSSRPSSVVEEDEFKRLNHNYHHQSPQIKKSKYFSLVRFSSVFRRDNNKHRDQENVSGPSVKRMSASAKDVIRKYLKKVKPLYEMLSHKQQQQKTAVMITVASFAMRTETSGKNRETSASSTRKENNSVFSHSFSGNLKYPRRKKCVSNCPSSTQSSPSHSGVLCRSGVFAGNIVGSMQYAKNNSLLQKSEQNAGE</sequence>
<keyword evidence="2" id="KW-1185">Reference proteome</keyword>
<evidence type="ECO:0000256" key="1">
    <source>
        <dbReference type="SAM" id="MobiDB-lite"/>
    </source>
</evidence>
<organism evidence="2 3">
    <name type="scientific">Nelumbo nucifera</name>
    <name type="common">Sacred lotus</name>
    <dbReference type="NCBI Taxonomy" id="4432"/>
    <lineage>
        <taxon>Eukaryota</taxon>
        <taxon>Viridiplantae</taxon>
        <taxon>Streptophyta</taxon>
        <taxon>Embryophyta</taxon>
        <taxon>Tracheophyta</taxon>
        <taxon>Spermatophyta</taxon>
        <taxon>Magnoliopsida</taxon>
        <taxon>Proteales</taxon>
        <taxon>Nelumbonaceae</taxon>
        <taxon>Nelumbo</taxon>
    </lineage>
</organism>
<dbReference type="OrthoDB" id="1927169at2759"/>
<dbReference type="InterPro" id="IPR039620">
    <property type="entry name" value="BKI1/MAKR1/3/4"/>
</dbReference>
<dbReference type="KEGG" id="nnu:104587378"/>